<sequence>MFVCPPVAITSSMVTASNISEDDEAAWAAGVYALGDKVMHDHSVWQSLISSNSIEPGTDATAWVRLSATNKFRPFDLENSAQASNPEEITYTIKPGERITVLGFISVDATEITVTITTPSDGVVYTKTAELLRVENRGTFWDWYFAPQKYLREYTFLDLPGYGEVAEAEIEITISKPGDDARVGEIVMSHHWEMGSTLYETEPRIRDFSVNERDAFGNAVLNKSFAVRGVTFRVAIATDDTSFVLDEFAAVTSTRVLFVGGANIDRYGTTILGTTSEIRVPLEGPNATEVEFDVEGFIA</sequence>
<evidence type="ECO:0000313" key="2">
    <source>
        <dbReference type="Proteomes" id="UP000831019"/>
    </source>
</evidence>
<keyword evidence="2" id="KW-1185">Reference proteome</keyword>
<dbReference type="RefSeq" id="WP_243262883.1">
    <property type="nucleotide sequence ID" value="NZ_CP085144.1"/>
</dbReference>
<evidence type="ECO:0008006" key="3">
    <source>
        <dbReference type="Google" id="ProtNLM"/>
    </source>
</evidence>
<organism evidence="1 2">
    <name type="scientific">Sulfitobacter dubius</name>
    <dbReference type="NCBI Taxonomy" id="218673"/>
    <lineage>
        <taxon>Bacteria</taxon>
        <taxon>Pseudomonadati</taxon>
        <taxon>Pseudomonadota</taxon>
        <taxon>Alphaproteobacteria</taxon>
        <taxon>Rhodobacterales</taxon>
        <taxon>Roseobacteraceae</taxon>
        <taxon>Sulfitobacter</taxon>
    </lineage>
</organism>
<accession>A0ABY3ZIX8</accession>
<evidence type="ECO:0000313" key="1">
    <source>
        <dbReference type="EMBL" id="UOA14536.1"/>
    </source>
</evidence>
<protein>
    <recommendedName>
        <fullName evidence="3">Carbohydrate binding domain-containing protein</fullName>
    </recommendedName>
</protein>
<dbReference type="EMBL" id="CP085144">
    <property type="protein sequence ID" value="UOA14536.1"/>
    <property type="molecule type" value="Genomic_DNA"/>
</dbReference>
<gene>
    <name evidence="1" type="ORF">DSM109990_01342</name>
</gene>
<dbReference type="Proteomes" id="UP000831019">
    <property type="component" value="Chromosome"/>
</dbReference>
<reference evidence="2" key="1">
    <citation type="journal article" date="2022" name="Microorganisms">
        <title>Beyond the ABCs#Discovery of Three New Plasmid Types in Rhodobacterales (RepQ, RepY, RepW).</title>
        <authorList>
            <person name="Freese H.M."/>
            <person name="Ringel V."/>
            <person name="Overmann J."/>
            <person name="Petersen J."/>
        </authorList>
    </citation>
    <scope>NUCLEOTIDE SEQUENCE [LARGE SCALE GENOMIC DNA]</scope>
    <source>
        <strain evidence="2">DSM 109990</strain>
    </source>
</reference>
<name>A0ABY3ZIX8_9RHOB</name>
<proteinExistence type="predicted"/>